<dbReference type="Gene3D" id="3.40.50.300">
    <property type="entry name" value="P-loop containing nucleotide triphosphate hydrolases"/>
    <property type="match status" value="1"/>
</dbReference>
<keyword evidence="2" id="KW-0547">Nucleotide-binding</keyword>
<evidence type="ECO:0000256" key="1">
    <source>
        <dbReference type="ARBA" id="ARBA00022448"/>
    </source>
</evidence>
<dbReference type="Pfam" id="PF00005">
    <property type="entry name" value="ABC_tran"/>
    <property type="match status" value="1"/>
</dbReference>
<name>H0E6X7_9ACTN</name>
<dbReference type="AlphaFoldDB" id="H0E6X7"/>
<dbReference type="SUPFAM" id="SSF52540">
    <property type="entry name" value="P-loop containing nucleoside triphosphate hydrolases"/>
    <property type="match status" value="1"/>
</dbReference>
<evidence type="ECO:0000259" key="4">
    <source>
        <dbReference type="PROSITE" id="PS50893"/>
    </source>
</evidence>
<dbReference type="PANTHER" id="PTHR42939">
    <property type="entry name" value="ABC TRANSPORTER ATP-BINDING PROTEIN ALBC-RELATED"/>
    <property type="match status" value="1"/>
</dbReference>
<comment type="caution">
    <text evidence="5">The sequence shown here is derived from an EMBL/GenBank/DDBJ whole genome shotgun (WGS) entry which is preliminary data.</text>
</comment>
<dbReference type="InterPro" id="IPR003439">
    <property type="entry name" value="ABC_transporter-like_ATP-bd"/>
</dbReference>
<dbReference type="InterPro" id="IPR027417">
    <property type="entry name" value="P-loop_NTPase"/>
</dbReference>
<protein>
    <submittedName>
        <fullName evidence="5">Putative ABC transporter ATP-binding protein</fullName>
    </submittedName>
</protein>
<dbReference type="GO" id="GO:0016887">
    <property type="term" value="F:ATP hydrolysis activity"/>
    <property type="evidence" value="ECO:0007669"/>
    <property type="project" value="InterPro"/>
</dbReference>
<keyword evidence="6" id="KW-1185">Reference proteome</keyword>
<dbReference type="Proteomes" id="UP000005143">
    <property type="component" value="Unassembled WGS sequence"/>
</dbReference>
<dbReference type="PROSITE" id="PS50893">
    <property type="entry name" value="ABC_TRANSPORTER_2"/>
    <property type="match status" value="1"/>
</dbReference>
<dbReference type="CDD" id="cd03230">
    <property type="entry name" value="ABC_DR_subfamily_A"/>
    <property type="match status" value="1"/>
</dbReference>
<dbReference type="OrthoDB" id="5296765at2"/>
<sequence length="291" mass="31757">MSAAVTVEQVSKRYGARWALQDCTLEVPTGSVTALVGPNGAGKTTLLHLLVGLTEPTEGRVSVLGASPRTDPTHVLPRIGFVAQDHPLEPRFRVDEMLAVGRRLNPRWDESLARDWLRERQIPLADRVGALSGGQRAQVALALAIAKRPEVMVLDEPAAALDPLARREFLQSLMEAVAERELTVLMSSHLLADLERVCDHLVVLAAGGVQLVGPIDEIAASHRLLVGPPGDEQAVARVHQVVHARHTPRQTTLLVRANGHVYDARWQIEDVALEDVVLAYLQRRPDQEVAA</sequence>
<dbReference type="InterPro" id="IPR051782">
    <property type="entry name" value="ABC_Transporter_VariousFunc"/>
</dbReference>
<organism evidence="5 6">
    <name type="scientific">Patulibacter medicamentivorans</name>
    <dbReference type="NCBI Taxonomy" id="1097667"/>
    <lineage>
        <taxon>Bacteria</taxon>
        <taxon>Bacillati</taxon>
        <taxon>Actinomycetota</taxon>
        <taxon>Thermoleophilia</taxon>
        <taxon>Solirubrobacterales</taxon>
        <taxon>Patulibacteraceae</taxon>
        <taxon>Patulibacter</taxon>
    </lineage>
</organism>
<proteinExistence type="predicted"/>
<accession>H0E6X7</accession>
<gene>
    <name evidence="5" type="ORF">PAI11_25780</name>
</gene>
<dbReference type="EMBL" id="AGUD01000212">
    <property type="protein sequence ID" value="EHN10559.1"/>
    <property type="molecule type" value="Genomic_DNA"/>
</dbReference>
<evidence type="ECO:0000256" key="3">
    <source>
        <dbReference type="ARBA" id="ARBA00022840"/>
    </source>
</evidence>
<feature type="domain" description="ABC transporter" evidence="4">
    <location>
        <begin position="5"/>
        <end position="231"/>
    </location>
</feature>
<evidence type="ECO:0000256" key="2">
    <source>
        <dbReference type="ARBA" id="ARBA00022741"/>
    </source>
</evidence>
<dbReference type="GO" id="GO:0005524">
    <property type="term" value="F:ATP binding"/>
    <property type="evidence" value="ECO:0007669"/>
    <property type="project" value="UniProtKB-KW"/>
</dbReference>
<dbReference type="RefSeq" id="WP_007575762.1">
    <property type="nucleotide sequence ID" value="NZ_AGUD01000212.1"/>
</dbReference>
<keyword evidence="1" id="KW-0813">Transport</keyword>
<dbReference type="PATRIC" id="fig|1097667.3.peg.2559"/>
<keyword evidence="3 5" id="KW-0067">ATP-binding</keyword>
<dbReference type="SMART" id="SM00382">
    <property type="entry name" value="AAA"/>
    <property type="match status" value="1"/>
</dbReference>
<evidence type="ECO:0000313" key="5">
    <source>
        <dbReference type="EMBL" id="EHN10559.1"/>
    </source>
</evidence>
<dbReference type="InterPro" id="IPR003593">
    <property type="entry name" value="AAA+_ATPase"/>
</dbReference>
<evidence type="ECO:0000313" key="6">
    <source>
        <dbReference type="Proteomes" id="UP000005143"/>
    </source>
</evidence>
<dbReference type="PANTHER" id="PTHR42939:SF1">
    <property type="entry name" value="ABC TRANSPORTER ATP-BINDING PROTEIN ALBC-RELATED"/>
    <property type="match status" value="1"/>
</dbReference>
<reference evidence="5 6" key="1">
    <citation type="journal article" date="2013" name="Biodegradation">
        <title>Quantitative proteomic analysis of ibuprofen-degrading Patulibacter sp. strain I11.</title>
        <authorList>
            <person name="Almeida B."/>
            <person name="Kjeldal H."/>
            <person name="Lolas I."/>
            <person name="Knudsen A.D."/>
            <person name="Carvalho G."/>
            <person name="Nielsen K.L."/>
            <person name="Barreto Crespo M.T."/>
            <person name="Stensballe A."/>
            <person name="Nielsen J.L."/>
        </authorList>
    </citation>
    <scope>NUCLEOTIDE SEQUENCE [LARGE SCALE GENOMIC DNA]</scope>
    <source>
        <strain evidence="5 6">I11</strain>
    </source>
</reference>